<feature type="domain" description="Tectonic-1-3" evidence="6">
    <location>
        <begin position="241"/>
        <end position="384"/>
    </location>
</feature>
<dbReference type="PANTHER" id="PTHR14611:SF6">
    <property type="entry name" value="TECTONIC-2"/>
    <property type="match status" value="1"/>
</dbReference>
<dbReference type="STRING" id="9009.A0A226N9C4"/>
<evidence type="ECO:0000313" key="8">
    <source>
        <dbReference type="EMBL" id="OXB64092.1"/>
    </source>
</evidence>
<dbReference type="GO" id="GO:0060271">
    <property type="term" value="P:cilium assembly"/>
    <property type="evidence" value="ECO:0007669"/>
    <property type="project" value="TreeGrafter"/>
</dbReference>
<dbReference type="Pfam" id="PF25752">
    <property type="entry name" value="DUF1619_N"/>
    <property type="match status" value="1"/>
</dbReference>
<evidence type="ECO:0000256" key="1">
    <source>
        <dbReference type="ARBA" id="ARBA00007633"/>
    </source>
</evidence>
<dbReference type="AlphaFoldDB" id="A0A226N9C4"/>
<dbReference type="Proteomes" id="UP000198323">
    <property type="component" value="Unassembled WGS sequence"/>
</dbReference>
<dbReference type="GO" id="GO:1904491">
    <property type="term" value="P:protein localization to ciliary transition zone"/>
    <property type="evidence" value="ECO:0007669"/>
    <property type="project" value="TreeGrafter"/>
</dbReference>
<evidence type="ECO:0000259" key="7">
    <source>
        <dbReference type="Pfam" id="PF25752"/>
    </source>
</evidence>
<reference evidence="8 9" key="1">
    <citation type="submission" date="2016-07" db="EMBL/GenBank/DDBJ databases">
        <title>Disparate Historic Effective Population Sizes Predicted by Modern Levels of Genome Diversity for the Scaled Quail (Callipepla squamata) and the Northern Bobwhite (Colinus virginianus): Inferences from First and Second Generation Draft Genome Assemblies for Sympatric New World Quail.</title>
        <authorList>
            <person name="Oldeschulte D.L."/>
            <person name="Halley Y.A."/>
            <person name="Bhattarai E.K."/>
            <person name="Brashear W.A."/>
            <person name="Hill J."/>
            <person name="Metz R.P."/>
            <person name="Johnson C.D."/>
            <person name="Rollins D."/>
            <person name="Peterson M.J."/>
            <person name="Bickhart D.M."/>
            <person name="Decker J.E."/>
            <person name="Seabury C.M."/>
        </authorList>
    </citation>
    <scope>NUCLEOTIDE SEQUENCE [LARGE SCALE GENOMIC DNA]</scope>
    <source>
        <strain evidence="8 9">Texas</strain>
        <tissue evidence="8">Leg muscle</tissue>
    </source>
</reference>
<feature type="domain" description="Tectonic-1-3" evidence="6">
    <location>
        <begin position="398"/>
        <end position="581"/>
    </location>
</feature>
<accession>A0A226N9C4</accession>
<dbReference type="Pfam" id="PF07773">
    <property type="entry name" value="TCTN_DUF1619"/>
    <property type="match status" value="2"/>
</dbReference>
<comment type="similarity">
    <text evidence="1">Belongs to the tectonic family.</text>
</comment>
<comment type="subunit">
    <text evidence="2">Part of the tectonic-like complex (also named B9 complex).</text>
</comment>
<evidence type="ECO:0000256" key="3">
    <source>
        <dbReference type="ARBA" id="ARBA00022729"/>
    </source>
</evidence>
<dbReference type="InterPro" id="IPR040354">
    <property type="entry name" value="TCTN1-3"/>
</dbReference>
<dbReference type="PANTHER" id="PTHR14611">
    <property type="entry name" value="TECTONIC FAMILY MEMBER"/>
    <property type="match status" value="1"/>
</dbReference>
<organism evidence="8 9">
    <name type="scientific">Callipepla squamata</name>
    <name type="common">Scaled quail</name>
    <dbReference type="NCBI Taxonomy" id="9009"/>
    <lineage>
        <taxon>Eukaryota</taxon>
        <taxon>Metazoa</taxon>
        <taxon>Chordata</taxon>
        <taxon>Craniata</taxon>
        <taxon>Vertebrata</taxon>
        <taxon>Euteleostomi</taxon>
        <taxon>Archelosauria</taxon>
        <taxon>Archosauria</taxon>
        <taxon>Dinosauria</taxon>
        <taxon>Saurischia</taxon>
        <taxon>Theropoda</taxon>
        <taxon>Coelurosauria</taxon>
        <taxon>Aves</taxon>
        <taxon>Neognathae</taxon>
        <taxon>Galloanserae</taxon>
        <taxon>Galliformes</taxon>
        <taxon>Odontophoridae</taxon>
        <taxon>Callipepla</taxon>
    </lineage>
</organism>
<evidence type="ECO:0000313" key="9">
    <source>
        <dbReference type="Proteomes" id="UP000198323"/>
    </source>
</evidence>
<dbReference type="InterPro" id="IPR057724">
    <property type="entry name" value="TCTN1-3_N"/>
</dbReference>
<protein>
    <submittedName>
        <fullName evidence="8">Uncharacterized protein</fullName>
    </submittedName>
</protein>
<sequence length="658" mass="70389">MSGLRVNSFFLGDSSAVNFSIVLDAVDKETGNLRVPNCSGSEGAGDWDLSVAPGVGASKVTVTFTRNLQLCLPNATDCCTAPLCVVETLQVLACSGSVVLAHLLIQAEIYANSSFMGNVSENTSVIPNQVFQPLGSCPCDLTDGACDVRCCCDPECTADLKQLFKGSCFTGVFGGDVNPPFDQLCSTQTTEYTPDWFPFLCVQSSLNNTPFLGYFYDGSVSAPGVPPFKIPVETPPGKLFTGYRPGDPIMTEDDEYFTIPQQSLVGQCVGNAPVAYLQDFDVKCLTELASYKEGLPRDVRINSGTGEFIQQNAIYRTVTDTGKFVTKSEGLPSAGVSCQNVTFAEHYAFIWEGDNIEGVNVTVFLGSLCDGEILTQRFTAEFVSLKSDNAADVSDNPGYQVGNPVRAANMNASDTAGSLKIWQPAGRGLCTAAAHAAVVFGADSFSGCVLEVGVNEDCSLLRANVTAKLNSLIGATHVGKRRNSNSSDLSDWVEIIRLDPPDPDVSAGPGNLTGICPDVPAHLNIRIISAVVGAVQGVPREEILAVQISYSTVVWQFQCGLTCGNTASLLPITASVQFIQVPARPPAPMTRFQINYTEFDCDRNDVCWQQLFYPLTQFYTGEPYSRRLASGLALAFLAVLAAALGTPCFSKVWENFSV</sequence>
<proteinExistence type="inferred from homology"/>
<name>A0A226N9C4_CALSU</name>
<dbReference type="InterPro" id="IPR011677">
    <property type="entry name" value="TCTN1-3_dom"/>
</dbReference>
<dbReference type="GO" id="GO:0007224">
    <property type="term" value="P:smoothened signaling pathway"/>
    <property type="evidence" value="ECO:0007669"/>
    <property type="project" value="TreeGrafter"/>
</dbReference>
<evidence type="ECO:0000256" key="5">
    <source>
        <dbReference type="ARBA" id="ARBA00023180"/>
    </source>
</evidence>
<keyword evidence="4" id="KW-0970">Cilium biogenesis/degradation</keyword>
<evidence type="ECO:0000256" key="2">
    <source>
        <dbReference type="ARBA" id="ARBA00011495"/>
    </source>
</evidence>
<keyword evidence="9" id="KW-1185">Reference proteome</keyword>
<evidence type="ECO:0000256" key="4">
    <source>
        <dbReference type="ARBA" id="ARBA00022794"/>
    </source>
</evidence>
<keyword evidence="3" id="KW-0732">Signal</keyword>
<comment type="caution">
    <text evidence="8">The sequence shown here is derived from an EMBL/GenBank/DDBJ whole genome shotgun (WGS) entry which is preliminary data.</text>
</comment>
<keyword evidence="5" id="KW-0325">Glycoprotein</keyword>
<dbReference type="OrthoDB" id="9282501at2759"/>
<feature type="domain" description="Tectonic-1-3 N-terminal" evidence="7">
    <location>
        <begin position="114"/>
        <end position="221"/>
    </location>
</feature>
<dbReference type="EMBL" id="MCFN01000132">
    <property type="protein sequence ID" value="OXB64092.1"/>
    <property type="molecule type" value="Genomic_DNA"/>
</dbReference>
<gene>
    <name evidence="8" type="ORF">ASZ78_002022</name>
</gene>
<dbReference type="GO" id="GO:0036038">
    <property type="term" value="C:MKS complex"/>
    <property type="evidence" value="ECO:0007669"/>
    <property type="project" value="TreeGrafter"/>
</dbReference>
<evidence type="ECO:0000259" key="6">
    <source>
        <dbReference type="Pfam" id="PF07773"/>
    </source>
</evidence>